<gene>
    <name evidence="1" type="ORF">GCM10010515_70560</name>
</gene>
<accession>A0A918U4P0</accession>
<evidence type="ECO:0000313" key="2">
    <source>
        <dbReference type="Proteomes" id="UP000645555"/>
    </source>
</evidence>
<dbReference type="Proteomes" id="UP000645555">
    <property type="component" value="Unassembled WGS sequence"/>
</dbReference>
<proteinExistence type="predicted"/>
<organism evidence="1 2">
    <name type="scientific">Streptomyces fructofermentans</name>
    <dbReference type="NCBI Taxonomy" id="152141"/>
    <lineage>
        <taxon>Bacteria</taxon>
        <taxon>Bacillati</taxon>
        <taxon>Actinomycetota</taxon>
        <taxon>Actinomycetes</taxon>
        <taxon>Kitasatosporales</taxon>
        <taxon>Streptomycetaceae</taxon>
        <taxon>Streptomyces</taxon>
    </lineage>
</organism>
<keyword evidence="2" id="KW-1185">Reference proteome</keyword>
<name>A0A918U4P0_9ACTN</name>
<reference evidence="1" key="2">
    <citation type="submission" date="2020-09" db="EMBL/GenBank/DDBJ databases">
        <authorList>
            <person name="Sun Q."/>
            <person name="Ohkuma M."/>
        </authorList>
    </citation>
    <scope>NUCLEOTIDE SEQUENCE</scope>
    <source>
        <strain evidence="1">JCM 4956</strain>
    </source>
</reference>
<sequence>MKVHPCPRSHAQEIRAATGYVLCAPCIRQVERNLRTLPVLHQESLHHVSPTPRRTNPTKVSGSRTRDYLDISVLDARHNILAILESWSATVVEKLGTAAPHHSVPDLARFLTLHLEWLTSRSSALDFADEIEGLVVELRQTIDPEPGQLHKLIRKCVVDDCAGTISAAPKSDRNATGSSIGCSSGHSWDVREWLALRQLLERQRKGVSA</sequence>
<reference evidence="1" key="1">
    <citation type="journal article" date="2014" name="Int. J. Syst. Evol. Microbiol.">
        <title>Complete genome sequence of Corynebacterium casei LMG S-19264T (=DSM 44701T), isolated from a smear-ripened cheese.</title>
        <authorList>
            <consortium name="US DOE Joint Genome Institute (JGI-PGF)"/>
            <person name="Walter F."/>
            <person name="Albersmeier A."/>
            <person name="Kalinowski J."/>
            <person name="Ruckert C."/>
        </authorList>
    </citation>
    <scope>NUCLEOTIDE SEQUENCE</scope>
    <source>
        <strain evidence="1">JCM 4956</strain>
    </source>
</reference>
<dbReference type="AlphaFoldDB" id="A0A918U4P0"/>
<protein>
    <submittedName>
        <fullName evidence="1">Uncharacterized protein</fullName>
    </submittedName>
</protein>
<dbReference type="EMBL" id="BMWD01000039">
    <property type="protein sequence ID" value="GGX93545.1"/>
    <property type="molecule type" value="Genomic_DNA"/>
</dbReference>
<comment type="caution">
    <text evidence="1">The sequence shown here is derived from an EMBL/GenBank/DDBJ whole genome shotgun (WGS) entry which is preliminary data.</text>
</comment>
<evidence type="ECO:0000313" key="1">
    <source>
        <dbReference type="EMBL" id="GGX93545.1"/>
    </source>
</evidence>
<dbReference type="RefSeq" id="WP_190039716.1">
    <property type="nucleotide sequence ID" value="NZ_BMWD01000039.1"/>
</dbReference>